<accession>A0A7S3RBH0</accession>
<dbReference type="Gene3D" id="3.90.950.10">
    <property type="match status" value="1"/>
</dbReference>
<dbReference type="EMBL" id="HBIP01037709">
    <property type="protein sequence ID" value="CAE0507674.1"/>
    <property type="molecule type" value="Transcribed_RNA"/>
</dbReference>
<organism evidence="2">
    <name type="scientific">Dunaliella tertiolecta</name>
    <name type="common">Green alga</name>
    <dbReference type="NCBI Taxonomy" id="3047"/>
    <lineage>
        <taxon>Eukaryota</taxon>
        <taxon>Viridiplantae</taxon>
        <taxon>Chlorophyta</taxon>
        <taxon>core chlorophytes</taxon>
        <taxon>Chlorophyceae</taxon>
        <taxon>CS clade</taxon>
        <taxon>Chlamydomonadales</taxon>
        <taxon>Dunaliellaceae</taxon>
        <taxon>Dunaliella</taxon>
    </lineage>
</organism>
<evidence type="ECO:0008006" key="3">
    <source>
        <dbReference type="Google" id="ProtNLM"/>
    </source>
</evidence>
<dbReference type="PIRSF" id="PIRSF006305">
    <property type="entry name" value="Maf"/>
    <property type="match status" value="1"/>
</dbReference>
<sequence length="220" mass="24063">MTNSLAALEPKFMKFLATHKPRIILGTRSSSRQLLMRQLMQGYAYETRTADIDEKAIRCEKPEDLVMALAHAKAEAIKGKMAAAGEDYKTGYLLTCDQVVTHDGCILEKPESEEEARRWLQGYGRTPPGTVGSIVITNLGTGAKFQELDITRILFKPIPEAVIDQIIKGGDWADCAGGLRIEQPILEPYISGIEGSEDSVMGLSKVLTARLLMQAAGVPI</sequence>
<gene>
    <name evidence="2" type="ORF">DTER00134_LOCUS22751</name>
</gene>
<dbReference type="PANTHER" id="PTHR43213">
    <property type="entry name" value="BIFUNCTIONAL DTTP/UTP PYROPHOSPHATASE/METHYLTRANSFERASE PROTEIN-RELATED"/>
    <property type="match status" value="1"/>
</dbReference>
<dbReference type="InterPro" id="IPR029001">
    <property type="entry name" value="ITPase-like_fam"/>
</dbReference>
<dbReference type="AlphaFoldDB" id="A0A7S3RBH0"/>
<dbReference type="InterPro" id="IPR003697">
    <property type="entry name" value="Maf-like"/>
</dbReference>
<evidence type="ECO:0000256" key="1">
    <source>
        <dbReference type="ARBA" id="ARBA00022801"/>
    </source>
</evidence>
<dbReference type="SUPFAM" id="SSF52972">
    <property type="entry name" value="ITPase-like"/>
    <property type="match status" value="1"/>
</dbReference>
<dbReference type="FunFam" id="3.90.950.10:FF:000008">
    <property type="entry name" value="Maf-like protein, expressed"/>
    <property type="match status" value="1"/>
</dbReference>
<dbReference type="HAMAP" id="MF_00528">
    <property type="entry name" value="Maf"/>
    <property type="match status" value="1"/>
</dbReference>
<dbReference type="GO" id="GO:0047429">
    <property type="term" value="F:nucleoside triphosphate diphosphatase activity"/>
    <property type="evidence" value="ECO:0007669"/>
    <property type="project" value="InterPro"/>
</dbReference>
<name>A0A7S3RBH0_DUNTE</name>
<keyword evidence="1" id="KW-0378">Hydrolase</keyword>
<evidence type="ECO:0000313" key="2">
    <source>
        <dbReference type="EMBL" id="CAE0507674.1"/>
    </source>
</evidence>
<dbReference type="Pfam" id="PF02545">
    <property type="entry name" value="Maf"/>
    <property type="match status" value="1"/>
</dbReference>
<proteinExistence type="inferred from homology"/>
<dbReference type="PANTHER" id="PTHR43213:SF4">
    <property type="entry name" value="7-METHYL-GTP PYROPHOSPHATASE"/>
    <property type="match status" value="1"/>
</dbReference>
<reference evidence="2" key="1">
    <citation type="submission" date="2021-01" db="EMBL/GenBank/DDBJ databases">
        <authorList>
            <person name="Corre E."/>
            <person name="Pelletier E."/>
            <person name="Niang G."/>
            <person name="Scheremetjew M."/>
            <person name="Finn R."/>
            <person name="Kale V."/>
            <person name="Holt S."/>
            <person name="Cochrane G."/>
            <person name="Meng A."/>
            <person name="Brown T."/>
            <person name="Cohen L."/>
        </authorList>
    </citation>
    <scope>NUCLEOTIDE SEQUENCE</scope>
    <source>
        <strain evidence="2">CCMP1320</strain>
    </source>
</reference>
<protein>
    <recommendedName>
        <fullName evidence="3">Maf-like protein</fullName>
    </recommendedName>
</protein>